<comment type="caution">
    <text evidence="2">The sequence shown here is derived from an EMBL/GenBank/DDBJ whole genome shotgun (WGS) entry which is preliminary data.</text>
</comment>
<dbReference type="PANTHER" id="PTHR43677:SF4">
    <property type="entry name" value="QUINONE OXIDOREDUCTASE-LIKE PROTEIN 2"/>
    <property type="match status" value="1"/>
</dbReference>
<evidence type="ECO:0000313" key="2">
    <source>
        <dbReference type="EMBL" id="MCX2979656.1"/>
    </source>
</evidence>
<gene>
    <name evidence="2" type="ORF">EYC98_02135</name>
</gene>
<feature type="domain" description="Enoyl reductase (ER)" evidence="1">
    <location>
        <begin position="11"/>
        <end position="343"/>
    </location>
</feature>
<accession>A0ABT3TBJ1</accession>
<dbReference type="EMBL" id="SHNN01000001">
    <property type="protein sequence ID" value="MCX2979656.1"/>
    <property type="molecule type" value="Genomic_DNA"/>
</dbReference>
<dbReference type="InterPro" id="IPR013154">
    <property type="entry name" value="ADH-like_N"/>
</dbReference>
<evidence type="ECO:0000259" key="1">
    <source>
        <dbReference type="SMART" id="SM00829"/>
    </source>
</evidence>
<dbReference type="Pfam" id="PF00107">
    <property type="entry name" value="ADH_zinc_N"/>
    <property type="match status" value="1"/>
</dbReference>
<dbReference type="InterPro" id="IPR011032">
    <property type="entry name" value="GroES-like_sf"/>
</dbReference>
<dbReference type="SMART" id="SM00829">
    <property type="entry name" value="PKS_ER"/>
    <property type="match status" value="1"/>
</dbReference>
<dbReference type="InterPro" id="IPR020843">
    <property type="entry name" value="ER"/>
</dbReference>
<dbReference type="Proteomes" id="UP001143362">
    <property type="component" value="Unassembled WGS sequence"/>
</dbReference>
<dbReference type="InterPro" id="IPR036291">
    <property type="entry name" value="NAD(P)-bd_dom_sf"/>
</dbReference>
<sequence>MKTWRTQAYGAPLQALQLDEVDIPEPNAGELRVKVEAIPLNLNDLERVMGGNMMVEPELPYAAGMEVLGTVEACGEGAEEWLGKRVVAMPGGAHGGFAEYAICPTVSAFEMPADIPLPDAAALYFPFHLAWLGLFDRAELKAGETVLIHAAAGGSGSAAIQLACDAGARVIATAGTQEKRDFCLELGAELALDYKAEDWSAQVLEATGQRGVEVVFDNIGESVMEASMACTAYNGRYLMMGFASNKAVADQPFIVPRRVALSNIKLCGVLLAYADPATSDFLKQGMGWNFASAELGQSIHAEIIVRYQAGRIRAIVGQTCGFDKLPQAVQDFADKKTTGRSVVLLS</sequence>
<evidence type="ECO:0000313" key="3">
    <source>
        <dbReference type="Proteomes" id="UP001143362"/>
    </source>
</evidence>
<organism evidence="2 3">
    <name type="scientific">Candidatus Litorirhabdus singularis</name>
    <dbReference type="NCBI Taxonomy" id="2518993"/>
    <lineage>
        <taxon>Bacteria</taxon>
        <taxon>Pseudomonadati</taxon>
        <taxon>Pseudomonadota</taxon>
        <taxon>Gammaproteobacteria</taxon>
        <taxon>Cellvibrionales</taxon>
        <taxon>Halieaceae</taxon>
        <taxon>Candidatus Litorirhabdus</taxon>
    </lineage>
</organism>
<dbReference type="InterPro" id="IPR013149">
    <property type="entry name" value="ADH-like_C"/>
</dbReference>
<protein>
    <submittedName>
        <fullName evidence="2">NADPH:quinone oxidoreductase family protein</fullName>
    </submittedName>
</protein>
<dbReference type="SUPFAM" id="SSF50129">
    <property type="entry name" value="GroES-like"/>
    <property type="match status" value="1"/>
</dbReference>
<keyword evidence="3" id="KW-1185">Reference proteome</keyword>
<proteinExistence type="predicted"/>
<dbReference type="SUPFAM" id="SSF51735">
    <property type="entry name" value="NAD(P)-binding Rossmann-fold domains"/>
    <property type="match status" value="1"/>
</dbReference>
<dbReference type="InterPro" id="IPR051397">
    <property type="entry name" value="Zn-ADH-like_protein"/>
</dbReference>
<dbReference type="Gene3D" id="3.40.50.720">
    <property type="entry name" value="NAD(P)-binding Rossmann-like Domain"/>
    <property type="match status" value="1"/>
</dbReference>
<name>A0ABT3TBJ1_9GAMM</name>
<dbReference type="Pfam" id="PF08240">
    <property type="entry name" value="ADH_N"/>
    <property type="match status" value="1"/>
</dbReference>
<reference evidence="2" key="1">
    <citation type="submission" date="2019-02" db="EMBL/GenBank/DDBJ databases">
        <authorList>
            <person name="Li S.-H."/>
        </authorList>
    </citation>
    <scope>NUCLEOTIDE SEQUENCE</scope>
    <source>
        <strain evidence="2">IMCC14734</strain>
    </source>
</reference>
<dbReference type="RefSeq" id="WP_279243655.1">
    <property type="nucleotide sequence ID" value="NZ_SHNN01000001.1"/>
</dbReference>
<dbReference type="Gene3D" id="3.90.180.10">
    <property type="entry name" value="Medium-chain alcohol dehydrogenases, catalytic domain"/>
    <property type="match status" value="1"/>
</dbReference>
<dbReference type="PANTHER" id="PTHR43677">
    <property type="entry name" value="SHORT-CHAIN DEHYDROGENASE/REDUCTASE"/>
    <property type="match status" value="1"/>
</dbReference>